<sequence>MFIVFLPQPVTMAAVSQAGK</sequence>
<dbReference type="EMBL" id="CABQ01000088">
    <property type="protein sequence ID" value="CBI07422.1"/>
    <property type="molecule type" value="Genomic_DNA"/>
</dbReference>
<protein>
    <submittedName>
        <fullName evidence="1">Uncharacterized protein</fullName>
    </submittedName>
</protein>
<evidence type="ECO:0000313" key="1">
    <source>
        <dbReference type="EMBL" id="CBI07422.1"/>
    </source>
</evidence>
<gene>
    <name evidence="1" type="ORF">CARN6_0755</name>
</gene>
<reference evidence="1" key="1">
    <citation type="submission" date="2009-10" db="EMBL/GenBank/DDBJ databases">
        <title>Diversity of trophic interactions inside an arsenic-rich microbial ecosystem.</title>
        <authorList>
            <person name="Bertin P.N."/>
            <person name="Heinrich-Salmeron A."/>
            <person name="Pelletier E."/>
            <person name="Goulhen-Chollet F."/>
            <person name="Arsene-Ploetze F."/>
            <person name="Gallien S."/>
            <person name="Calteau A."/>
            <person name="Vallenet D."/>
            <person name="Casiot C."/>
            <person name="Chane-Woon-Ming B."/>
            <person name="Giloteaux L."/>
            <person name="Barakat M."/>
            <person name="Bonnefoy V."/>
            <person name="Bruneel O."/>
            <person name="Chandler M."/>
            <person name="Cleiss J."/>
            <person name="Duran R."/>
            <person name="Elbaz-Poulichet F."/>
            <person name="Fonknechten N."/>
            <person name="Lauga B."/>
            <person name="Mornico D."/>
            <person name="Ortet P."/>
            <person name="Schaeffer C."/>
            <person name="Siguier P."/>
            <person name="Alexander Thil Smith A."/>
            <person name="Van Dorsselaer A."/>
            <person name="Weissenbach J."/>
            <person name="Medigue C."/>
            <person name="Le Paslier D."/>
        </authorList>
    </citation>
    <scope>NUCLEOTIDE SEQUENCE</scope>
</reference>
<proteinExistence type="predicted"/>
<accession>E6QJK5</accession>
<dbReference type="AlphaFoldDB" id="E6QJK5"/>
<comment type="caution">
    <text evidence="1">The sequence shown here is derived from an EMBL/GenBank/DDBJ whole genome shotgun (WGS) entry which is preliminary data.</text>
</comment>
<organism evidence="1">
    <name type="scientific">mine drainage metagenome</name>
    <dbReference type="NCBI Taxonomy" id="410659"/>
    <lineage>
        <taxon>unclassified sequences</taxon>
        <taxon>metagenomes</taxon>
        <taxon>ecological metagenomes</taxon>
    </lineage>
</organism>
<name>E6QJK5_9ZZZZ</name>